<dbReference type="PRINTS" id="PR00411">
    <property type="entry name" value="PNDRDTASEI"/>
</dbReference>
<comment type="similarity">
    <text evidence="2">Belongs to the FAD-binding monooxygenase family.</text>
</comment>
<keyword evidence="5" id="KW-0521">NADP</keyword>
<evidence type="ECO:0000256" key="2">
    <source>
        <dbReference type="ARBA" id="ARBA00010139"/>
    </source>
</evidence>
<dbReference type="InterPro" id="IPR020946">
    <property type="entry name" value="Flavin_mOase-like"/>
</dbReference>
<evidence type="ECO:0000256" key="6">
    <source>
        <dbReference type="ARBA" id="ARBA00023002"/>
    </source>
</evidence>
<dbReference type="AlphaFoldDB" id="A0AA40D8D2"/>
<keyword evidence="7 8" id="KW-0503">Monooxygenase</keyword>
<dbReference type="PANTHER" id="PTHR43098:SF3">
    <property type="entry name" value="L-ORNITHINE N(5)-MONOOXYGENASE-RELATED"/>
    <property type="match status" value="1"/>
</dbReference>
<keyword evidence="3" id="KW-0285">Flavoprotein</keyword>
<dbReference type="InterPro" id="IPR050775">
    <property type="entry name" value="FAD-binding_Monooxygenases"/>
</dbReference>
<dbReference type="Proteomes" id="UP001175001">
    <property type="component" value="Unassembled WGS sequence"/>
</dbReference>
<keyword evidence="4" id="KW-0274">FAD</keyword>
<evidence type="ECO:0000256" key="7">
    <source>
        <dbReference type="ARBA" id="ARBA00023033"/>
    </source>
</evidence>
<evidence type="ECO:0000313" key="9">
    <source>
        <dbReference type="Proteomes" id="UP001175001"/>
    </source>
</evidence>
<dbReference type="GO" id="GO:0004499">
    <property type="term" value="F:N,N-dimethylaniline monooxygenase activity"/>
    <property type="evidence" value="ECO:0007669"/>
    <property type="project" value="InterPro"/>
</dbReference>
<gene>
    <name evidence="8" type="ORF">DIS24_g695</name>
</gene>
<protein>
    <submittedName>
        <fullName evidence="8">Baeyer-Villiger monooxygenase</fullName>
    </submittedName>
</protein>
<dbReference type="GO" id="GO:0050661">
    <property type="term" value="F:NADP binding"/>
    <property type="evidence" value="ECO:0007669"/>
    <property type="project" value="InterPro"/>
</dbReference>
<proteinExistence type="inferred from homology"/>
<evidence type="ECO:0000313" key="8">
    <source>
        <dbReference type="EMBL" id="KAK0664270.1"/>
    </source>
</evidence>
<comment type="caution">
    <text evidence="8">The sequence shown here is derived from an EMBL/GenBank/DDBJ whole genome shotgun (WGS) entry which is preliminary data.</text>
</comment>
<evidence type="ECO:0000256" key="3">
    <source>
        <dbReference type="ARBA" id="ARBA00022630"/>
    </source>
</evidence>
<dbReference type="Pfam" id="PF00743">
    <property type="entry name" value="FMO-like"/>
    <property type="match status" value="1"/>
</dbReference>
<accession>A0AA40D8D2</accession>
<dbReference type="InterPro" id="IPR036188">
    <property type="entry name" value="FAD/NAD-bd_sf"/>
</dbReference>
<reference evidence="8" key="1">
    <citation type="submission" date="2023-06" db="EMBL/GenBank/DDBJ databases">
        <title>Multi-omics analyses reveal the molecular pathogenesis toolkit of Lasiodiplodia hormozganensis, a cross-kingdom pathogen.</title>
        <authorList>
            <person name="Felix C."/>
            <person name="Meneses R."/>
            <person name="Goncalves M.F.M."/>
            <person name="Tilleman L."/>
            <person name="Duarte A.S."/>
            <person name="Jorrin-Novo J.V."/>
            <person name="Van De Peer Y."/>
            <person name="Deforce D."/>
            <person name="Van Nieuwerburgh F."/>
            <person name="Esteves A.C."/>
            <person name="Alves A."/>
        </authorList>
    </citation>
    <scope>NUCLEOTIDE SEQUENCE</scope>
    <source>
        <strain evidence="8">CBS 339.90</strain>
    </source>
</reference>
<sequence length="546" mass="62014">MASVIELDALIVGAGFGGVWQLFRLREEGHSVRLVESGTDFGGVWHWNRYPGARVDSSVPLYEFSQPEELWKGWSWHNRFPGWRQLQAYFTYVADKLDLRRDTQFETTVTEATFDDEENRWTVKTQKEGEVFKVKFLLLNVGFAAKRYIPDFKGLDSFKGVWLHPSYWPKEGIDLAGKRVAIIGTGATGVQLTQELSKTAGHLTVFQRTPNLALPMGQKHFPSPSEQELPKSDYPALYAQRTRTFTGFDFDFLPRLTFDDCASERRRTYEDLWTKGDFQYWIGAYPDLLTDPAANREAYAFWRDKTRARIRDPAVREKLAPMVQPHAFGCKRISLEDGFFEVFNDTDRVSLVDLNDAPIEEVTPDGIRTADGVERQFDCIILATGYDALSGGIMQIDIRRTGGAAGARQESVKEKWERDGVSTYLGMSAAGFPNMFFTYGPHAPTAFCNGPTCAELQGNWIAGVMRYMRGRGLERIDPKPESEREWVQLVNDIASKTLLPETKSWYMGDNIPGKKRQPLLYLGGVQTYYTRLRDCAAAGYSGFELK</sequence>
<keyword evidence="9" id="KW-1185">Reference proteome</keyword>
<keyword evidence="6" id="KW-0560">Oxidoreductase</keyword>
<comment type="cofactor">
    <cofactor evidence="1">
        <name>FAD</name>
        <dbReference type="ChEBI" id="CHEBI:57692"/>
    </cofactor>
</comment>
<name>A0AA40D8D2_9PEZI</name>
<evidence type="ECO:0000256" key="1">
    <source>
        <dbReference type="ARBA" id="ARBA00001974"/>
    </source>
</evidence>
<organism evidence="8 9">
    <name type="scientific">Lasiodiplodia hormozganensis</name>
    <dbReference type="NCBI Taxonomy" id="869390"/>
    <lineage>
        <taxon>Eukaryota</taxon>
        <taxon>Fungi</taxon>
        <taxon>Dikarya</taxon>
        <taxon>Ascomycota</taxon>
        <taxon>Pezizomycotina</taxon>
        <taxon>Dothideomycetes</taxon>
        <taxon>Dothideomycetes incertae sedis</taxon>
        <taxon>Botryosphaeriales</taxon>
        <taxon>Botryosphaeriaceae</taxon>
        <taxon>Lasiodiplodia</taxon>
    </lineage>
</organism>
<evidence type="ECO:0000256" key="5">
    <source>
        <dbReference type="ARBA" id="ARBA00022857"/>
    </source>
</evidence>
<dbReference type="PANTHER" id="PTHR43098">
    <property type="entry name" value="L-ORNITHINE N(5)-MONOOXYGENASE-RELATED"/>
    <property type="match status" value="1"/>
</dbReference>
<dbReference type="Gene3D" id="3.50.50.60">
    <property type="entry name" value="FAD/NAD(P)-binding domain"/>
    <property type="match status" value="2"/>
</dbReference>
<dbReference type="GO" id="GO:0050660">
    <property type="term" value="F:flavin adenine dinucleotide binding"/>
    <property type="evidence" value="ECO:0007669"/>
    <property type="project" value="InterPro"/>
</dbReference>
<dbReference type="SUPFAM" id="SSF51905">
    <property type="entry name" value="FAD/NAD(P)-binding domain"/>
    <property type="match status" value="2"/>
</dbReference>
<evidence type="ECO:0000256" key="4">
    <source>
        <dbReference type="ARBA" id="ARBA00022827"/>
    </source>
</evidence>
<dbReference type="EMBL" id="JAUJDW010000002">
    <property type="protein sequence ID" value="KAK0664270.1"/>
    <property type="molecule type" value="Genomic_DNA"/>
</dbReference>